<sequence length="183" mass="20385">MEYTDRKEAAKALEETALSIRIADTPVKVGEFQGFPLSITVHSPAMGGGMTATMKGEYTHTAKLISSFAHNLSRIEAGLYNIDRRIDQVKTNLSKLRVDYEEAKKIVSAPFPQQAELESKSERLETLTTALNLAAIEAKKNVPKREQTCYFQRAQLKREAARVAKKKSAPKKTMAQDKKTGLE</sequence>
<proteinExistence type="predicted"/>
<evidence type="ECO:0000313" key="3">
    <source>
        <dbReference type="Proteomes" id="UP000004259"/>
    </source>
</evidence>
<evidence type="ECO:0000313" key="2">
    <source>
        <dbReference type="EMBL" id="EGC04611.1"/>
    </source>
</evidence>
<gene>
    <name evidence="2" type="ORF">CUS_7460</name>
</gene>
<dbReference type="eggNOG" id="COG0553">
    <property type="taxonomic scope" value="Bacteria"/>
</dbReference>
<accession>E9S884</accession>
<comment type="caution">
    <text evidence="2">The sequence shown here is derived from an EMBL/GenBank/DDBJ whole genome shotgun (WGS) entry which is preliminary data.</text>
</comment>
<dbReference type="AlphaFoldDB" id="E9S884"/>
<dbReference type="STRING" id="246199.CUS_7460"/>
<dbReference type="Proteomes" id="UP000004259">
    <property type="component" value="Unassembled WGS sequence"/>
</dbReference>
<dbReference type="EMBL" id="ADKM02000018">
    <property type="protein sequence ID" value="EGC04611.1"/>
    <property type="molecule type" value="Genomic_DNA"/>
</dbReference>
<organism evidence="2 3">
    <name type="scientific">Ruminococcus albus 8</name>
    <dbReference type="NCBI Taxonomy" id="246199"/>
    <lineage>
        <taxon>Bacteria</taxon>
        <taxon>Bacillati</taxon>
        <taxon>Bacillota</taxon>
        <taxon>Clostridia</taxon>
        <taxon>Eubacteriales</taxon>
        <taxon>Oscillospiraceae</taxon>
        <taxon>Ruminococcus</taxon>
    </lineage>
</organism>
<name>E9S884_RUMAL</name>
<feature type="region of interest" description="Disordered" evidence="1">
    <location>
        <begin position="161"/>
        <end position="183"/>
    </location>
</feature>
<reference evidence="2 3" key="1">
    <citation type="submission" date="2011-02" db="EMBL/GenBank/DDBJ databases">
        <authorList>
            <person name="Nelson K.E."/>
            <person name="Sutton G."/>
            <person name="Torralba M."/>
            <person name="Durkin S."/>
            <person name="Harkins D."/>
            <person name="Montgomery R."/>
            <person name="Ziemer C."/>
            <person name="Klaassens E."/>
            <person name="Ocuiv P."/>
            <person name="Morrison M."/>
        </authorList>
    </citation>
    <scope>NUCLEOTIDE SEQUENCE [LARGE SCALE GENOMIC DNA]</scope>
    <source>
        <strain evidence="2 3">8</strain>
    </source>
</reference>
<protein>
    <submittedName>
        <fullName evidence="2">Uncharacterized protein</fullName>
    </submittedName>
</protein>
<feature type="compositionally biased region" description="Basic and acidic residues" evidence="1">
    <location>
        <begin position="174"/>
        <end position="183"/>
    </location>
</feature>
<evidence type="ECO:0000256" key="1">
    <source>
        <dbReference type="SAM" id="MobiDB-lite"/>
    </source>
</evidence>
<keyword evidence="3" id="KW-1185">Reference proteome</keyword>